<dbReference type="PROSITE" id="PS50294">
    <property type="entry name" value="WD_REPEATS_REGION"/>
    <property type="match status" value="1"/>
</dbReference>
<feature type="repeat" description="WD" evidence="3">
    <location>
        <begin position="253"/>
        <end position="285"/>
    </location>
</feature>
<evidence type="ECO:0000256" key="1">
    <source>
        <dbReference type="ARBA" id="ARBA00022574"/>
    </source>
</evidence>
<gene>
    <name evidence="5" type="ORF">SAMN02745729_10720</name>
</gene>
<keyword evidence="1 3" id="KW-0853">WD repeat</keyword>
<reference evidence="6" key="1">
    <citation type="submission" date="2016-10" db="EMBL/GenBank/DDBJ databases">
        <authorList>
            <person name="Varghese N."/>
            <person name="Submissions S."/>
        </authorList>
    </citation>
    <scope>NUCLEOTIDE SEQUENCE [LARGE SCALE GENOMIC DNA]</scope>
    <source>
        <strain evidence="6">DSM 11526</strain>
    </source>
</reference>
<evidence type="ECO:0000313" key="5">
    <source>
        <dbReference type="EMBL" id="SEA76441.1"/>
    </source>
</evidence>
<keyword evidence="2" id="KW-0677">Repeat</keyword>
<keyword evidence="6" id="KW-1185">Reference proteome</keyword>
<dbReference type="InterPro" id="IPR001680">
    <property type="entry name" value="WD40_rpt"/>
</dbReference>
<dbReference type="Pfam" id="PF00400">
    <property type="entry name" value="WD40"/>
    <property type="match status" value="2"/>
</dbReference>
<dbReference type="PROSITE" id="PS00678">
    <property type="entry name" value="WD_REPEATS_1"/>
    <property type="match status" value="2"/>
</dbReference>
<evidence type="ECO:0000313" key="6">
    <source>
        <dbReference type="Proteomes" id="UP000242469"/>
    </source>
</evidence>
<dbReference type="InterPro" id="IPR019775">
    <property type="entry name" value="WD40_repeat_CS"/>
</dbReference>
<keyword evidence="4" id="KW-0732">Signal</keyword>
<dbReference type="OrthoDB" id="6192037at2"/>
<dbReference type="PROSITE" id="PS51257">
    <property type="entry name" value="PROKAR_LIPOPROTEIN"/>
    <property type="match status" value="1"/>
</dbReference>
<protein>
    <submittedName>
        <fullName evidence="5">WD domain-containing protein, G-beta repeat-containing protein</fullName>
    </submittedName>
</protein>
<dbReference type="EMBL" id="FNRJ01000007">
    <property type="protein sequence ID" value="SEA76441.1"/>
    <property type="molecule type" value="Genomic_DNA"/>
</dbReference>
<dbReference type="PANTHER" id="PTHR19848">
    <property type="entry name" value="WD40 REPEAT PROTEIN"/>
    <property type="match status" value="1"/>
</dbReference>
<feature type="repeat" description="WD" evidence="3">
    <location>
        <begin position="155"/>
        <end position="196"/>
    </location>
</feature>
<dbReference type="PROSITE" id="PS50082">
    <property type="entry name" value="WD_REPEATS_2"/>
    <property type="match status" value="2"/>
</dbReference>
<feature type="signal peptide" evidence="4">
    <location>
        <begin position="1"/>
        <end position="15"/>
    </location>
</feature>
<evidence type="ECO:0000256" key="2">
    <source>
        <dbReference type="ARBA" id="ARBA00022737"/>
    </source>
</evidence>
<dbReference type="InterPro" id="IPR015943">
    <property type="entry name" value="WD40/YVTN_repeat-like_dom_sf"/>
</dbReference>
<sequence length="326" mass="34847">MQRSVCLLLSAFALAGCDGSAHSPSRWLELTEQSGAYSTAIAPDGGHALVGAVTHGGSLWDLNNEARLYDWNHQPGVFSVLPAVDFSPDGRYALTANPQDLVLWSVDTGMAEGFWSSPGEILAADLSSGGAYALLGLANHEAVYFDIRNGGIRTSLRHQARVRSVALSGDERTALTGADDYSARLWDLDSGQILQQVKLGNTVDTVALSPNGRFAFSSGSLDQALVWDTSSGETLFHLSGGETLFPRKLSYLSARFSDNSDRLLAGRADGTVELWDVNRGELIKRWKGHKRAAYGPTSTGIIALAFGADGNSWLAAGSNGVMNWLR</sequence>
<dbReference type="AlphaFoldDB" id="A0A1H4DUN0"/>
<accession>A0A1H4DUN0</accession>
<dbReference type="Proteomes" id="UP000242469">
    <property type="component" value="Unassembled WGS sequence"/>
</dbReference>
<dbReference type="SMART" id="SM00320">
    <property type="entry name" value="WD40"/>
    <property type="match status" value="5"/>
</dbReference>
<dbReference type="InterPro" id="IPR011047">
    <property type="entry name" value="Quinoprotein_ADH-like_sf"/>
</dbReference>
<dbReference type="Gene3D" id="2.130.10.10">
    <property type="entry name" value="YVTN repeat-like/Quinoprotein amine dehydrogenase"/>
    <property type="match status" value="2"/>
</dbReference>
<feature type="chain" id="PRO_5017269742" evidence="4">
    <location>
        <begin position="16"/>
        <end position="326"/>
    </location>
</feature>
<dbReference type="PANTHER" id="PTHR19848:SF8">
    <property type="entry name" value="F-BOX AND WD REPEAT DOMAIN CONTAINING 7"/>
    <property type="match status" value="1"/>
</dbReference>
<name>A0A1H4DUN0_9GAMM</name>
<evidence type="ECO:0000256" key="4">
    <source>
        <dbReference type="SAM" id="SignalP"/>
    </source>
</evidence>
<organism evidence="5 6">
    <name type="scientific">Marinobacterium iners DSM 11526</name>
    <dbReference type="NCBI Taxonomy" id="1122198"/>
    <lineage>
        <taxon>Bacteria</taxon>
        <taxon>Pseudomonadati</taxon>
        <taxon>Pseudomonadota</taxon>
        <taxon>Gammaproteobacteria</taxon>
        <taxon>Oceanospirillales</taxon>
        <taxon>Oceanospirillaceae</taxon>
        <taxon>Marinobacterium</taxon>
    </lineage>
</organism>
<dbReference type="RefSeq" id="WP_091826264.1">
    <property type="nucleotide sequence ID" value="NZ_FNRJ01000007.1"/>
</dbReference>
<proteinExistence type="predicted"/>
<evidence type="ECO:0000256" key="3">
    <source>
        <dbReference type="PROSITE-ProRule" id="PRU00221"/>
    </source>
</evidence>
<dbReference type="SUPFAM" id="SSF50998">
    <property type="entry name" value="Quinoprotein alcohol dehydrogenase-like"/>
    <property type="match status" value="1"/>
</dbReference>
<dbReference type="STRING" id="1122198.SAMN02745729_10720"/>